<name>A0A8H6YNE9_9AGAR</name>
<feature type="compositionally biased region" description="Basic and acidic residues" evidence="3">
    <location>
        <begin position="211"/>
        <end position="222"/>
    </location>
</feature>
<dbReference type="PANTHER" id="PTHR24346">
    <property type="entry name" value="MAP/MICROTUBULE AFFINITY-REGULATING KINASE"/>
    <property type="match status" value="1"/>
</dbReference>
<feature type="compositionally biased region" description="Polar residues" evidence="3">
    <location>
        <begin position="419"/>
        <end position="428"/>
    </location>
</feature>
<accession>A0A8H6YNE9</accession>
<dbReference type="InterPro" id="IPR000719">
    <property type="entry name" value="Prot_kinase_dom"/>
</dbReference>
<proteinExistence type="predicted"/>
<organism evidence="5 6">
    <name type="scientific">Mycena venus</name>
    <dbReference type="NCBI Taxonomy" id="2733690"/>
    <lineage>
        <taxon>Eukaryota</taxon>
        <taxon>Fungi</taxon>
        <taxon>Dikarya</taxon>
        <taxon>Basidiomycota</taxon>
        <taxon>Agaricomycotina</taxon>
        <taxon>Agaricomycetes</taxon>
        <taxon>Agaricomycetidae</taxon>
        <taxon>Agaricales</taxon>
        <taxon>Marasmiineae</taxon>
        <taxon>Mycenaceae</taxon>
        <taxon>Mycena</taxon>
    </lineage>
</organism>
<dbReference type="InterPro" id="IPR008271">
    <property type="entry name" value="Ser/Thr_kinase_AS"/>
</dbReference>
<protein>
    <submittedName>
        <fullName evidence="5">CAMK/CAMK-unique protein kinase</fullName>
    </submittedName>
</protein>
<dbReference type="GO" id="GO:0000226">
    <property type="term" value="P:microtubule cytoskeleton organization"/>
    <property type="evidence" value="ECO:0007669"/>
    <property type="project" value="TreeGrafter"/>
</dbReference>
<dbReference type="GO" id="GO:0035556">
    <property type="term" value="P:intracellular signal transduction"/>
    <property type="evidence" value="ECO:0007669"/>
    <property type="project" value="TreeGrafter"/>
</dbReference>
<keyword evidence="5" id="KW-0808">Transferase</keyword>
<feature type="region of interest" description="Disordered" evidence="3">
    <location>
        <begin position="589"/>
        <end position="625"/>
    </location>
</feature>
<sequence length="1033" mass="111147">MYQASRDSSSSRGYFPTDAGGSPHGPPLVIDHLEDAGHTLASSSSTADSNLASSPAALFLSAFSPDAIAPPETGSEGQLVGEFTLGPIIAHGSSSIVRRATSASTDAVVAVKVVPRQREHAAAQRIVHEEAVCCAPVGSLFDIMRGGVPAREDAWLMFRQVVRGLRYLHVEKRLVHCDVKLENVLIDETGVCRIANFEMAWGMDEGGQWSKLDEQPEPEREGVPISSASESGGGRVNVQRVSEAQAHVHTREHPITTTTKFPPGSLPYAAPELLGPPPVSSSLSMSGKNKLGTFAGKSASVVVSAPSKTPAPAQDIWALGVLLYALLVGTLPFMDSFEPRLGLKILAGAYTLPTDVSGSTLVILQGCLAPRAQERWDIERLDVNTSMMHPDSNESTGVLHSNSQLAQTDIPAQHRDLASATSSTSDPAISQEVDATAPSDEPPLATFVIYTPETLPRSLNDPTAIRPGDVQSLEEHVPEGGNNVSMHVPTQAENWVEQHYDTILLKKIRAAGLAGPLATMLSPDTPALSLFGSILNDRVLELAKALCDVSAFTVMVRPAEDDPLLKFLEAHEIDIAAIDLGYSSDGSCDSLATPPDSDMDSDSGPECSAHGAFRPRGGASRADGSHNLVDPDYIMLAGIDRPDGSHRTRVKLHLQLNENCLYDVAISSKTAFKFQTEKGDTTDVLTGPITRPQVLSCVDLKVEARSLEVLTDRSYSNLGFIVHRPSSIAGRQYLPRGFDRPSATATRGTQKSLESGGELLVGVEGMQPAVTAKLSHKRTAGETLQLVDNKPAPSCHIQERIGKEWDADGKSYSSYDVAWHPMRETSGNPHPVDIRFGMGIEFYGKEERYITKLPKISHVLRNQVILWVFDPELKAKVRGMIVLTSTYIPDIKIVEPLTIVEDEAVNLAPNRCHDPPIPDNAPLPHDAANSVAIALFDKRTDAVTSGLRKMMQRLAPNASSRKTKAKKPLLIDLPLYEYVSRGWDTTSGHWRNTVWPTLDAGFLDAGLSSSSAAWNLALHPAPIPDAGCVPGGR</sequence>
<feature type="domain" description="Protein kinase" evidence="4">
    <location>
        <begin position="1"/>
        <end position="392"/>
    </location>
</feature>
<dbReference type="GO" id="GO:0005737">
    <property type="term" value="C:cytoplasm"/>
    <property type="evidence" value="ECO:0007669"/>
    <property type="project" value="TreeGrafter"/>
</dbReference>
<dbReference type="PROSITE" id="PS00108">
    <property type="entry name" value="PROTEIN_KINASE_ST"/>
    <property type="match status" value="1"/>
</dbReference>
<dbReference type="SUPFAM" id="SSF56112">
    <property type="entry name" value="Protein kinase-like (PK-like)"/>
    <property type="match status" value="1"/>
</dbReference>
<dbReference type="Proteomes" id="UP000620124">
    <property type="component" value="Unassembled WGS sequence"/>
</dbReference>
<dbReference type="Pfam" id="PF00069">
    <property type="entry name" value="Pkinase"/>
    <property type="match status" value="1"/>
</dbReference>
<evidence type="ECO:0000256" key="1">
    <source>
        <dbReference type="ARBA" id="ARBA00022741"/>
    </source>
</evidence>
<keyword evidence="6" id="KW-1185">Reference proteome</keyword>
<dbReference type="SMART" id="SM00220">
    <property type="entry name" value="S_TKc"/>
    <property type="match status" value="1"/>
</dbReference>
<evidence type="ECO:0000313" key="5">
    <source>
        <dbReference type="EMBL" id="KAF7363188.1"/>
    </source>
</evidence>
<keyword evidence="5" id="KW-0418">Kinase</keyword>
<evidence type="ECO:0000256" key="2">
    <source>
        <dbReference type="ARBA" id="ARBA00022840"/>
    </source>
</evidence>
<dbReference type="OrthoDB" id="3041413at2759"/>
<dbReference type="Gene3D" id="1.10.510.10">
    <property type="entry name" value="Transferase(Phosphotransferase) domain 1"/>
    <property type="match status" value="2"/>
</dbReference>
<evidence type="ECO:0000313" key="6">
    <source>
        <dbReference type="Proteomes" id="UP000620124"/>
    </source>
</evidence>
<comment type="caution">
    <text evidence="5">The sequence shown here is derived from an EMBL/GenBank/DDBJ whole genome shotgun (WGS) entry which is preliminary data.</text>
</comment>
<dbReference type="PROSITE" id="PS50011">
    <property type="entry name" value="PROTEIN_KINASE_DOM"/>
    <property type="match status" value="1"/>
</dbReference>
<reference evidence="5" key="1">
    <citation type="submission" date="2020-05" db="EMBL/GenBank/DDBJ databases">
        <title>Mycena genomes resolve the evolution of fungal bioluminescence.</title>
        <authorList>
            <person name="Tsai I.J."/>
        </authorList>
    </citation>
    <scope>NUCLEOTIDE SEQUENCE</scope>
    <source>
        <strain evidence="5">CCC161011</strain>
    </source>
</reference>
<dbReference type="GO" id="GO:0004674">
    <property type="term" value="F:protein serine/threonine kinase activity"/>
    <property type="evidence" value="ECO:0007669"/>
    <property type="project" value="TreeGrafter"/>
</dbReference>
<dbReference type="InterPro" id="IPR011009">
    <property type="entry name" value="Kinase-like_dom_sf"/>
</dbReference>
<feature type="region of interest" description="Disordered" evidence="3">
    <location>
        <begin position="1"/>
        <end position="31"/>
    </location>
</feature>
<feature type="region of interest" description="Disordered" evidence="3">
    <location>
        <begin position="207"/>
        <end position="268"/>
    </location>
</feature>
<evidence type="ECO:0000256" key="3">
    <source>
        <dbReference type="SAM" id="MobiDB-lite"/>
    </source>
</evidence>
<gene>
    <name evidence="5" type="ORF">MVEN_00671400</name>
</gene>
<dbReference type="EMBL" id="JACAZI010000004">
    <property type="protein sequence ID" value="KAF7363188.1"/>
    <property type="molecule type" value="Genomic_DNA"/>
</dbReference>
<keyword evidence="2" id="KW-0067">ATP-binding</keyword>
<evidence type="ECO:0000259" key="4">
    <source>
        <dbReference type="PROSITE" id="PS50011"/>
    </source>
</evidence>
<keyword evidence="1" id="KW-0547">Nucleotide-binding</keyword>
<feature type="compositionally biased region" description="Polar residues" evidence="3">
    <location>
        <begin position="1"/>
        <end position="12"/>
    </location>
</feature>
<dbReference type="GO" id="GO:0005524">
    <property type="term" value="F:ATP binding"/>
    <property type="evidence" value="ECO:0007669"/>
    <property type="project" value="UniProtKB-KW"/>
</dbReference>
<dbReference type="AlphaFoldDB" id="A0A8H6YNE9"/>
<dbReference type="PANTHER" id="PTHR24346:SF76">
    <property type="entry name" value="NON-SPECIFIC SERINE_THREONINE PROTEIN KINASE"/>
    <property type="match status" value="1"/>
</dbReference>
<feature type="region of interest" description="Disordered" evidence="3">
    <location>
        <begin position="413"/>
        <end position="443"/>
    </location>
</feature>